<organism evidence="2 3">
    <name type="scientific">Plutella xylostella</name>
    <name type="common">Diamondback moth</name>
    <name type="synonym">Plutella maculipennis</name>
    <dbReference type="NCBI Taxonomy" id="51655"/>
    <lineage>
        <taxon>Eukaryota</taxon>
        <taxon>Metazoa</taxon>
        <taxon>Ecdysozoa</taxon>
        <taxon>Arthropoda</taxon>
        <taxon>Hexapoda</taxon>
        <taxon>Insecta</taxon>
        <taxon>Pterygota</taxon>
        <taxon>Neoptera</taxon>
        <taxon>Endopterygota</taxon>
        <taxon>Lepidoptera</taxon>
        <taxon>Glossata</taxon>
        <taxon>Ditrysia</taxon>
        <taxon>Yponomeutoidea</taxon>
        <taxon>Plutellidae</taxon>
        <taxon>Plutella</taxon>
    </lineage>
</organism>
<gene>
    <name evidence="2" type="ORF">JYU34_015154</name>
</gene>
<proteinExistence type="predicted"/>
<dbReference type="Proteomes" id="UP000823941">
    <property type="component" value="Chromosome 20"/>
</dbReference>
<protein>
    <submittedName>
        <fullName evidence="2">Uncharacterized protein</fullName>
    </submittedName>
</protein>
<keyword evidence="3" id="KW-1185">Reference proteome</keyword>
<name>A0ABQ7QA51_PLUXY</name>
<feature type="region of interest" description="Disordered" evidence="1">
    <location>
        <begin position="1"/>
        <end position="46"/>
    </location>
</feature>
<dbReference type="EMBL" id="JAHIBW010000020">
    <property type="protein sequence ID" value="KAG7300818.1"/>
    <property type="molecule type" value="Genomic_DNA"/>
</dbReference>
<evidence type="ECO:0000256" key="1">
    <source>
        <dbReference type="SAM" id="MobiDB-lite"/>
    </source>
</evidence>
<accession>A0ABQ7QA51</accession>
<reference evidence="2 3" key="1">
    <citation type="submission" date="2021-06" db="EMBL/GenBank/DDBJ databases">
        <title>A haploid diamondback moth (Plutella xylostella L.) genome assembly resolves 31 chromosomes and identifies a diamide resistance mutation.</title>
        <authorList>
            <person name="Ward C.M."/>
            <person name="Perry K.D."/>
            <person name="Baker G."/>
            <person name="Powis K."/>
            <person name="Heckel D.G."/>
            <person name="Baxter S.W."/>
        </authorList>
    </citation>
    <scope>NUCLEOTIDE SEQUENCE [LARGE SCALE GENOMIC DNA]</scope>
    <source>
        <strain evidence="2 3">LV</strain>
        <tissue evidence="2">Single pupa</tissue>
    </source>
</reference>
<comment type="caution">
    <text evidence="2">The sequence shown here is derived from an EMBL/GenBank/DDBJ whole genome shotgun (WGS) entry which is preliminary data.</text>
</comment>
<evidence type="ECO:0000313" key="2">
    <source>
        <dbReference type="EMBL" id="KAG7300818.1"/>
    </source>
</evidence>
<sequence length="72" mass="7169">MVVPWAKAASPGRVDVERSPPAAGRGAGAGRRGGRAPRGASPGAGTCRAGLTRCTLGREGGWLGMEGLKKIG</sequence>
<evidence type="ECO:0000313" key="3">
    <source>
        <dbReference type="Proteomes" id="UP000823941"/>
    </source>
</evidence>